<reference evidence="2 3" key="1">
    <citation type="submission" date="2024-04" db="EMBL/GenBank/DDBJ databases">
        <authorList>
            <person name="Rising A."/>
            <person name="Reimegard J."/>
            <person name="Sonavane S."/>
            <person name="Akerstrom W."/>
            <person name="Nylinder S."/>
            <person name="Hedman E."/>
            <person name="Kallberg Y."/>
        </authorList>
    </citation>
    <scope>NUCLEOTIDE SEQUENCE [LARGE SCALE GENOMIC DNA]</scope>
</reference>
<evidence type="ECO:0000256" key="1">
    <source>
        <dbReference type="SAM" id="Phobius"/>
    </source>
</evidence>
<protein>
    <submittedName>
        <fullName evidence="2">Uncharacterized protein</fullName>
    </submittedName>
</protein>
<sequence>MLKVISKLCLPKLEHFIKRKALLSTYYVLETFLVQILMNGRMLKLAKQQYL</sequence>
<evidence type="ECO:0000313" key="2">
    <source>
        <dbReference type="EMBL" id="CAL1265078.1"/>
    </source>
</evidence>
<gene>
    <name evidence="2" type="ORF">LARSCL_LOCUS2318</name>
</gene>
<keyword evidence="1" id="KW-0472">Membrane</keyword>
<keyword evidence="3" id="KW-1185">Reference proteome</keyword>
<organism evidence="2 3">
    <name type="scientific">Larinioides sclopetarius</name>
    <dbReference type="NCBI Taxonomy" id="280406"/>
    <lineage>
        <taxon>Eukaryota</taxon>
        <taxon>Metazoa</taxon>
        <taxon>Ecdysozoa</taxon>
        <taxon>Arthropoda</taxon>
        <taxon>Chelicerata</taxon>
        <taxon>Arachnida</taxon>
        <taxon>Araneae</taxon>
        <taxon>Araneomorphae</taxon>
        <taxon>Entelegynae</taxon>
        <taxon>Araneoidea</taxon>
        <taxon>Araneidae</taxon>
        <taxon>Larinioides</taxon>
    </lineage>
</organism>
<dbReference type="Proteomes" id="UP001497382">
    <property type="component" value="Unassembled WGS sequence"/>
</dbReference>
<feature type="transmembrane region" description="Helical" evidence="1">
    <location>
        <begin position="21"/>
        <end position="38"/>
    </location>
</feature>
<name>A0AAV1Z183_9ARAC</name>
<evidence type="ECO:0000313" key="3">
    <source>
        <dbReference type="Proteomes" id="UP001497382"/>
    </source>
</evidence>
<keyword evidence="1" id="KW-0812">Transmembrane</keyword>
<accession>A0AAV1Z183</accession>
<dbReference type="AlphaFoldDB" id="A0AAV1Z183"/>
<keyword evidence="1" id="KW-1133">Transmembrane helix</keyword>
<dbReference type="EMBL" id="CAXIEN010000015">
    <property type="protein sequence ID" value="CAL1265078.1"/>
    <property type="molecule type" value="Genomic_DNA"/>
</dbReference>
<proteinExistence type="predicted"/>
<comment type="caution">
    <text evidence="2">The sequence shown here is derived from an EMBL/GenBank/DDBJ whole genome shotgun (WGS) entry which is preliminary data.</text>
</comment>